<dbReference type="CDD" id="cd00291">
    <property type="entry name" value="SirA_YedF_YeeD"/>
    <property type="match status" value="1"/>
</dbReference>
<organism evidence="3 4">
    <name type="scientific">Teredinibacter turnerae (strain ATCC 39867 / T7901)</name>
    <dbReference type="NCBI Taxonomy" id="377629"/>
    <lineage>
        <taxon>Bacteria</taxon>
        <taxon>Pseudomonadati</taxon>
        <taxon>Pseudomonadota</taxon>
        <taxon>Gammaproteobacteria</taxon>
        <taxon>Cellvibrionales</taxon>
        <taxon>Cellvibrionaceae</taxon>
        <taxon>Teredinibacter</taxon>
    </lineage>
</organism>
<dbReference type="PANTHER" id="PTHR33279:SF2">
    <property type="entry name" value="SULFUR CARRIER PROTEIN TUSA"/>
    <property type="match status" value="1"/>
</dbReference>
<accession>C5BQV9</accession>
<dbReference type="InterPro" id="IPR001455">
    <property type="entry name" value="TusA-like"/>
</dbReference>
<sequence length="91" mass="10144">MTHATQTTDCDLEIDAIGLACPMPLLKAKQGLSRLSHGQTLRLMASDPGSERDVKTFAKLSLHTLLHFERQDELYIYVLQKCDSAQLTGQK</sequence>
<dbReference type="InterPro" id="IPR036868">
    <property type="entry name" value="TusA-like_sf"/>
</dbReference>
<dbReference type="PROSITE" id="PS01148">
    <property type="entry name" value="UPF0033"/>
    <property type="match status" value="1"/>
</dbReference>
<evidence type="ECO:0000313" key="4">
    <source>
        <dbReference type="Proteomes" id="UP000009080"/>
    </source>
</evidence>
<dbReference type="HOGENOM" id="CLU_165255_1_1_6"/>
<comment type="similarity">
    <text evidence="1">Belongs to the sulfur carrier protein TusA family.</text>
</comment>
<gene>
    <name evidence="3" type="ordered locus">TERTU_1025</name>
</gene>
<dbReference type="STRING" id="377629.TERTU_1025"/>
<dbReference type="Pfam" id="PF01206">
    <property type="entry name" value="TusA"/>
    <property type="match status" value="1"/>
</dbReference>
<evidence type="ECO:0000313" key="3">
    <source>
        <dbReference type="EMBL" id="ACR14207.1"/>
    </source>
</evidence>
<dbReference type="AlphaFoldDB" id="C5BQV9"/>
<dbReference type="PANTHER" id="PTHR33279">
    <property type="entry name" value="SULFUR CARRIER PROTEIN YEDF-RELATED"/>
    <property type="match status" value="1"/>
</dbReference>
<dbReference type="KEGG" id="ttu:TERTU_1025"/>
<evidence type="ECO:0000259" key="2">
    <source>
        <dbReference type="PROSITE" id="PS01148"/>
    </source>
</evidence>
<dbReference type="Proteomes" id="UP000009080">
    <property type="component" value="Chromosome"/>
</dbReference>
<dbReference type="EMBL" id="CP001614">
    <property type="protein sequence ID" value="ACR14207.1"/>
    <property type="molecule type" value="Genomic_DNA"/>
</dbReference>
<dbReference type="eggNOG" id="COG0425">
    <property type="taxonomic scope" value="Bacteria"/>
</dbReference>
<feature type="domain" description="UPF0033" evidence="2">
    <location>
        <begin position="14"/>
        <end position="38"/>
    </location>
</feature>
<proteinExistence type="inferred from homology"/>
<reference evidence="3 4" key="1">
    <citation type="journal article" date="2009" name="PLoS ONE">
        <title>The complete genome of Teredinibacter turnerae T7901: an intracellular endosymbiont of marine wood-boring bivalves (shipworms).</title>
        <authorList>
            <person name="Yang J.C."/>
            <person name="Madupu R."/>
            <person name="Durkin A.S."/>
            <person name="Ekborg N.A."/>
            <person name="Pedamallu C.S."/>
            <person name="Hostetler J.B."/>
            <person name="Radune D."/>
            <person name="Toms B.S."/>
            <person name="Henrissat B."/>
            <person name="Coutinho P.M."/>
            <person name="Schwarz S."/>
            <person name="Field L."/>
            <person name="Trindade-Silva A.E."/>
            <person name="Soares C.A.G."/>
            <person name="Elshahawi S."/>
            <person name="Hanora A."/>
            <person name="Schmidt E.W."/>
            <person name="Haygood M.G."/>
            <person name="Posfai J."/>
            <person name="Benner J."/>
            <person name="Madinger C."/>
            <person name="Nove J."/>
            <person name="Anton B."/>
            <person name="Chaudhary K."/>
            <person name="Foster J."/>
            <person name="Holman A."/>
            <person name="Kumar S."/>
            <person name="Lessard P.A."/>
            <person name="Luyten Y.A."/>
            <person name="Slatko B."/>
            <person name="Wood N."/>
            <person name="Wu B."/>
            <person name="Teplitski M."/>
            <person name="Mougous J.D."/>
            <person name="Ward N."/>
            <person name="Eisen J.A."/>
            <person name="Badger J.H."/>
            <person name="Distel D.L."/>
        </authorList>
    </citation>
    <scope>NUCLEOTIDE SEQUENCE [LARGE SCALE GENOMIC DNA]</scope>
    <source>
        <strain evidence="4">ATCC 39867 / T7901</strain>
    </source>
</reference>
<protein>
    <submittedName>
        <fullName evidence="3">SirA family protein</fullName>
    </submittedName>
</protein>
<dbReference type="Gene3D" id="3.30.110.40">
    <property type="entry name" value="TusA-like domain"/>
    <property type="match status" value="1"/>
</dbReference>
<name>C5BQV9_TERTT</name>
<dbReference type="SUPFAM" id="SSF64307">
    <property type="entry name" value="SirA-like"/>
    <property type="match status" value="1"/>
</dbReference>
<evidence type="ECO:0000256" key="1">
    <source>
        <dbReference type="ARBA" id="ARBA00008984"/>
    </source>
</evidence>
<keyword evidence="4" id="KW-1185">Reference proteome</keyword>